<dbReference type="PIRSF" id="PIRSF006305">
    <property type="entry name" value="Maf"/>
    <property type="match status" value="1"/>
</dbReference>
<evidence type="ECO:0000256" key="1">
    <source>
        <dbReference type="ARBA" id="ARBA00022801"/>
    </source>
</evidence>
<dbReference type="Pfam" id="PF02545">
    <property type="entry name" value="Maf"/>
    <property type="match status" value="1"/>
</dbReference>
<dbReference type="Proteomes" id="UP001652660">
    <property type="component" value="Chromosome 10c"/>
</dbReference>
<dbReference type="PANTHER" id="PTHR43213">
    <property type="entry name" value="BIFUNCTIONAL DTTP/UTP PYROPHOSPHATASE/METHYLTRANSFERASE PROTEIN-RELATED"/>
    <property type="match status" value="1"/>
</dbReference>
<dbReference type="InterPro" id="IPR029001">
    <property type="entry name" value="ITPase-like_fam"/>
</dbReference>
<reference evidence="3" key="2">
    <citation type="submission" date="2025-08" db="UniProtKB">
        <authorList>
            <consortium name="RefSeq"/>
        </authorList>
    </citation>
    <scope>IDENTIFICATION</scope>
    <source>
        <tissue evidence="3">Leaves</tissue>
    </source>
</reference>
<proteinExistence type="inferred from homology"/>
<keyword evidence="2" id="KW-1185">Reference proteome</keyword>
<gene>
    <name evidence="3" type="primary">LOC113714402</name>
</gene>
<dbReference type="GeneID" id="113714402"/>
<dbReference type="PANTHER" id="PTHR43213:SF14">
    <property type="entry name" value="MAF-LIKE PROTEIN"/>
    <property type="match status" value="1"/>
</dbReference>
<sequence length="241" mass="26495">MKKARLPKDMEPNPNSNFKVILGSSSVARKKILADMGYQFTTMSADIDEKATRKEKPEELVMALAEAKADAIISKFQNIQNEGKDVKPTILIAADTAEAIIPKLQIEEYNMDAEPALLITCDQVVVYEGNIREKPSSKDEARHYIKGYSGGCAATVSSVVITNLKSGIRKGEWDKVEIRFQDIPDQVIDSLIEEGNVLNVAGALIIEHPLILPYVKEVVGATDSVMGLPKALTERLIKEVL</sequence>
<reference evidence="2" key="1">
    <citation type="journal article" date="2025" name="Foods">
        <title>Unveiling the Microbial Signatures of Arabica Coffee Cherries: Insights into Ripeness Specific Diversity, Functional Traits, and Implications for Quality and Safety.</title>
        <authorList>
            <consortium name="RefSeq"/>
            <person name="Tenea G.N."/>
            <person name="Cifuentes V."/>
            <person name="Reyes P."/>
            <person name="Cevallos-Vallejos M."/>
        </authorList>
    </citation>
    <scope>NUCLEOTIDE SEQUENCE [LARGE SCALE GENOMIC DNA]</scope>
</reference>
<dbReference type="HAMAP" id="MF_00528">
    <property type="entry name" value="Maf"/>
    <property type="match status" value="1"/>
</dbReference>
<dbReference type="SUPFAM" id="SSF52972">
    <property type="entry name" value="ITPase-like"/>
    <property type="match status" value="1"/>
</dbReference>
<accession>A0A6P6UWI6</accession>
<evidence type="ECO:0000313" key="3">
    <source>
        <dbReference type="RefSeq" id="XP_027094017.1"/>
    </source>
</evidence>
<protein>
    <submittedName>
        <fullName evidence="3">Uncharacterized protein isoform X1</fullName>
    </submittedName>
</protein>
<dbReference type="InterPro" id="IPR003697">
    <property type="entry name" value="Maf-like"/>
</dbReference>
<dbReference type="GO" id="GO:0047429">
    <property type="term" value="F:nucleoside triphosphate diphosphatase activity"/>
    <property type="evidence" value="ECO:0007669"/>
    <property type="project" value="InterPro"/>
</dbReference>
<evidence type="ECO:0000313" key="2">
    <source>
        <dbReference type="Proteomes" id="UP001652660"/>
    </source>
</evidence>
<keyword evidence="1" id="KW-0378">Hydrolase</keyword>
<dbReference type="AlphaFoldDB" id="A0A6P6UWI6"/>
<dbReference type="Gene3D" id="3.90.950.10">
    <property type="match status" value="2"/>
</dbReference>
<organism evidence="2 3">
    <name type="scientific">Coffea arabica</name>
    <name type="common">Arabian coffee</name>
    <dbReference type="NCBI Taxonomy" id="13443"/>
    <lineage>
        <taxon>Eukaryota</taxon>
        <taxon>Viridiplantae</taxon>
        <taxon>Streptophyta</taxon>
        <taxon>Embryophyta</taxon>
        <taxon>Tracheophyta</taxon>
        <taxon>Spermatophyta</taxon>
        <taxon>Magnoliopsida</taxon>
        <taxon>eudicotyledons</taxon>
        <taxon>Gunneridae</taxon>
        <taxon>Pentapetalae</taxon>
        <taxon>asterids</taxon>
        <taxon>lamiids</taxon>
        <taxon>Gentianales</taxon>
        <taxon>Rubiaceae</taxon>
        <taxon>Ixoroideae</taxon>
        <taxon>Gardenieae complex</taxon>
        <taxon>Bertiereae - Coffeeae clade</taxon>
        <taxon>Coffeeae</taxon>
        <taxon>Coffea</taxon>
    </lineage>
</organism>
<dbReference type="RefSeq" id="XP_027094017.1">
    <property type="nucleotide sequence ID" value="XM_027238216.2"/>
</dbReference>
<name>A0A6P6UWI6_COFAR</name>
<dbReference type="OrthoDB" id="10267058at2759"/>